<dbReference type="Proteomes" id="UP001500280">
    <property type="component" value="Unassembled WGS sequence"/>
</dbReference>
<reference evidence="2 3" key="1">
    <citation type="journal article" date="2019" name="Int. J. Syst. Evol. Microbiol.">
        <title>The Global Catalogue of Microorganisms (GCM) 10K type strain sequencing project: providing services to taxonomists for standard genome sequencing and annotation.</title>
        <authorList>
            <consortium name="The Broad Institute Genomics Platform"/>
            <consortium name="The Broad Institute Genome Sequencing Center for Infectious Disease"/>
            <person name="Wu L."/>
            <person name="Ma J."/>
        </authorList>
    </citation>
    <scope>NUCLEOTIDE SEQUENCE [LARGE SCALE GENOMIC DNA]</scope>
    <source>
        <strain evidence="2 3">JCM 14307</strain>
    </source>
</reference>
<name>A0ABN2G1X1_9ACTN</name>
<accession>A0ABN2G1X1</accession>
<organism evidence="2 3">
    <name type="scientific">Kribbella yunnanensis</name>
    <dbReference type="NCBI Taxonomy" id="190194"/>
    <lineage>
        <taxon>Bacteria</taxon>
        <taxon>Bacillati</taxon>
        <taxon>Actinomycetota</taxon>
        <taxon>Actinomycetes</taxon>
        <taxon>Propionibacteriales</taxon>
        <taxon>Kribbellaceae</taxon>
        <taxon>Kribbella</taxon>
    </lineage>
</organism>
<dbReference type="Gene3D" id="3.40.30.10">
    <property type="entry name" value="Glutaredoxin"/>
    <property type="match status" value="1"/>
</dbReference>
<dbReference type="CDD" id="cd03024">
    <property type="entry name" value="DsbA_FrnE"/>
    <property type="match status" value="1"/>
</dbReference>
<dbReference type="InterPro" id="IPR001853">
    <property type="entry name" value="DSBA-like_thioredoxin_dom"/>
</dbReference>
<evidence type="ECO:0000313" key="2">
    <source>
        <dbReference type="EMBL" id="GAA1663936.1"/>
    </source>
</evidence>
<gene>
    <name evidence="2" type="ORF">GCM10009745_02080</name>
</gene>
<keyword evidence="3" id="KW-1185">Reference proteome</keyword>
<dbReference type="InterPro" id="IPR036249">
    <property type="entry name" value="Thioredoxin-like_sf"/>
</dbReference>
<dbReference type="PANTHER" id="PTHR13887">
    <property type="entry name" value="GLUTATHIONE S-TRANSFERASE KAPPA"/>
    <property type="match status" value="1"/>
</dbReference>
<dbReference type="PANTHER" id="PTHR13887:SF41">
    <property type="entry name" value="THIOREDOXIN SUPERFAMILY PROTEIN"/>
    <property type="match status" value="1"/>
</dbReference>
<comment type="caution">
    <text evidence="2">The sequence shown here is derived from an EMBL/GenBank/DDBJ whole genome shotgun (WGS) entry which is preliminary data.</text>
</comment>
<sequence length="255" mass="27616">MWRQTRHTRNGFGRAPVVLNMRIDVWSDVVCPWCYIGKRRLEEALAAEGGEPAEIVWHSFQLDPSSTNDDPRDLPTRLGEKYGRDRAWGVQANQHVTEVAAELGLEYHLDQAKAVNTVDAHRLLHLALESGTETQGRLKERLLKAYFTDGLPVGDHATLAALAAEVGLPADRVAAVLAGTEYADEVAADQAQALAYGANGVPFFVIDEKYGVSGAQPAEVFSEALRRANADRKPVTLISSPSATDATCGPDGCPI</sequence>
<dbReference type="SUPFAM" id="SSF52833">
    <property type="entry name" value="Thioredoxin-like"/>
    <property type="match status" value="1"/>
</dbReference>
<dbReference type="EMBL" id="BAAANF010000001">
    <property type="protein sequence ID" value="GAA1663936.1"/>
    <property type="molecule type" value="Genomic_DNA"/>
</dbReference>
<feature type="domain" description="DSBA-like thioredoxin" evidence="1">
    <location>
        <begin position="23"/>
        <end position="225"/>
    </location>
</feature>
<dbReference type="Pfam" id="PF01323">
    <property type="entry name" value="DSBA"/>
    <property type="match status" value="1"/>
</dbReference>
<protein>
    <submittedName>
        <fullName evidence="2">DsbA family oxidoreductase</fullName>
    </submittedName>
</protein>
<evidence type="ECO:0000313" key="3">
    <source>
        <dbReference type="Proteomes" id="UP001500280"/>
    </source>
</evidence>
<proteinExistence type="predicted"/>
<evidence type="ECO:0000259" key="1">
    <source>
        <dbReference type="Pfam" id="PF01323"/>
    </source>
</evidence>